<dbReference type="Proteomes" id="UP000256328">
    <property type="component" value="Unassembled WGS sequence"/>
</dbReference>
<dbReference type="OrthoDB" id="37537at2759"/>
<dbReference type="InterPro" id="IPR023210">
    <property type="entry name" value="NADP_OxRdtase_dom"/>
</dbReference>
<gene>
    <name evidence="3" type="ORF">BP5796_09196</name>
</gene>
<accession>A0A3D8R3B6</accession>
<dbReference type="InterPro" id="IPR050791">
    <property type="entry name" value="Aldo-Keto_reductase"/>
</dbReference>
<dbReference type="SUPFAM" id="SSF51430">
    <property type="entry name" value="NAD(P)-linked oxidoreductase"/>
    <property type="match status" value="1"/>
</dbReference>
<dbReference type="PANTHER" id="PTHR43625:SF78">
    <property type="entry name" value="PYRIDOXAL REDUCTASE-RELATED"/>
    <property type="match status" value="1"/>
</dbReference>
<dbReference type="AlphaFoldDB" id="A0A3D8R3B6"/>
<dbReference type="GO" id="GO:0005737">
    <property type="term" value="C:cytoplasm"/>
    <property type="evidence" value="ECO:0007669"/>
    <property type="project" value="TreeGrafter"/>
</dbReference>
<sequence>MGRTAAFCSITGKPVGPVGYGMMSLTRPWAPVEYAEAAKIMKTALAKGANFWNGSLFYGPPHANSLQVLKYYFDQYPEDSDKVVLSIKGAYDASTFTSNCSPEGIRTSVEEALRVLDGVKKIDIFECARVDPNVPIETSIRTLAELVAEGKIGGISLSEVSAATIRRAHAVHPISTVEIELSLFTTDALTNGVVATCHELGIPLIAYSPLGRGWLTGQFRRYEDIPENDFRRFSPRFQPAVFGENLKIVEAVENIAKRKGVTVGQVAITWVRHHGAIPIPSATRVERLLENCTVAQLSEKDMEEIQKILDRLPVQGERYGGHHEKLLFQ</sequence>
<dbReference type="GO" id="GO:0016491">
    <property type="term" value="F:oxidoreductase activity"/>
    <property type="evidence" value="ECO:0007669"/>
    <property type="project" value="UniProtKB-KW"/>
</dbReference>
<dbReference type="EMBL" id="PDLN01000013">
    <property type="protein sequence ID" value="RDW68539.1"/>
    <property type="molecule type" value="Genomic_DNA"/>
</dbReference>
<evidence type="ECO:0000313" key="4">
    <source>
        <dbReference type="Proteomes" id="UP000256328"/>
    </source>
</evidence>
<protein>
    <recommendedName>
        <fullName evidence="2">NADP-dependent oxidoreductase domain-containing protein</fullName>
    </recommendedName>
</protein>
<reference evidence="3 4" key="1">
    <citation type="journal article" date="2018" name="IMA Fungus">
        <title>IMA Genome-F 9: Draft genome sequence of Annulohypoxylon stygium, Aspergillus mulundensis, Berkeleyomyces basicola (syn. Thielaviopsis basicola), Ceratocystis smalleyi, two Cercospora beticola strains, Coleophoma cylindrospora, Fusarium fracticaudum, Phialophora cf. hyalina, and Morchella septimelata.</title>
        <authorList>
            <person name="Wingfield B.D."/>
            <person name="Bills G.F."/>
            <person name="Dong Y."/>
            <person name="Huang W."/>
            <person name="Nel W.J."/>
            <person name="Swalarsk-Parry B.S."/>
            <person name="Vaghefi N."/>
            <person name="Wilken P.M."/>
            <person name="An Z."/>
            <person name="de Beer Z.W."/>
            <person name="De Vos L."/>
            <person name="Chen L."/>
            <person name="Duong T.A."/>
            <person name="Gao Y."/>
            <person name="Hammerbacher A."/>
            <person name="Kikkert J.R."/>
            <person name="Li Y."/>
            <person name="Li H."/>
            <person name="Li K."/>
            <person name="Li Q."/>
            <person name="Liu X."/>
            <person name="Ma X."/>
            <person name="Naidoo K."/>
            <person name="Pethybridge S.J."/>
            <person name="Sun J."/>
            <person name="Steenkamp E.T."/>
            <person name="van der Nest M.A."/>
            <person name="van Wyk S."/>
            <person name="Wingfield M.J."/>
            <person name="Xiong C."/>
            <person name="Yue Q."/>
            <person name="Zhang X."/>
        </authorList>
    </citation>
    <scope>NUCLEOTIDE SEQUENCE [LARGE SCALE GENOMIC DNA]</scope>
    <source>
        <strain evidence="3 4">BP5796</strain>
    </source>
</reference>
<keyword evidence="1" id="KW-0560">Oxidoreductase</keyword>
<name>A0A3D8R3B6_9HELO</name>
<evidence type="ECO:0000256" key="1">
    <source>
        <dbReference type="ARBA" id="ARBA00023002"/>
    </source>
</evidence>
<organism evidence="3 4">
    <name type="scientific">Coleophoma crateriformis</name>
    <dbReference type="NCBI Taxonomy" id="565419"/>
    <lineage>
        <taxon>Eukaryota</taxon>
        <taxon>Fungi</taxon>
        <taxon>Dikarya</taxon>
        <taxon>Ascomycota</taxon>
        <taxon>Pezizomycotina</taxon>
        <taxon>Leotiomycetes</taxon>
        <taxon>Helotiales</taxon>
        <taxon>Dermateaceae</taxon>
        <taxon>Coleophoma</taxon>
    </lineage>
</organism>
<evidence type="ECO:0000259" key="2">
    <source>
        <dbReference type="Pfam" id="PF00248"/>
    </source>
</evidence>
<feature type="domain" description="NADP-dependent oxidoreductase" evidence="2">
    <location>
        <begin position="18"/>
        <end position="309"/>
    </location>
</feature>
<evidence type="ECO:0000313" key="3">
    <source>
        <dbReference type="EMBL" id="RDW68539.1"/>
    </source>
</evidence>
<comment type="caution">
    <text evidence="3">The sequence shown here is derived from an EMBL/GenBank/DDBJ whole genome shotgun (WGS) entry which is preliminary data.</text>
</comment>
<dbReference type="InterPro" id="IPR036812">
    <property type="entry name" value="NAD(P)_OxRdtase_dom_sf"/>
</dbReference>
<dbReference type="PANTHER" id="PTHR43625">
    <property type="entry name" value="AFLATOXIN B1 ALDEHYDE REDUCTASE"/>
    <property type="match status" value="1"/>
</dbReference>
<dbReference type="CDD" id="cd19077">
    <property type="entry name" value="AKR_AKR8A1-2"/>
    <property type="match status" value="1"/>
</dbReference>
<dbReference type="Pfam" id="PF00248">
    <property type="entry name" value="Aldo_ket_red"/>
    <property type="match status" value="1"/>
</dbReference>
<proteinExistence type="predicted"/>
<keyword evidence="4" id="KW-1185">Reference proteome</keyword>
<dbReference type="Gene3D" id="3.20.20.100">
    <property type="entry name" value="NADP-dependent oxidoreductase domain"/>
    <property type="match status" value="1"/>
</dbReference>